<reference evidence="2" key="1">
    <citation type="submission" date="2022-04" db="EMBL/GenBank/DDBJ databases">
        <authorList>
            <person name="Xu L."/>
            <person name="Lv Z."/>
        </authorList>
    </citation>
    <scope>NUCLEOTIDE SEQUENCE</scope>
    <source>
        <strain evidence="2">LV_2022a</strain>
    </source>
</reference>
<feature type="compositionally biased region" description="Basic residues" evidence="1">
    <location>
        <begin position="110"/>
        <end position="123"/>
    </location>
</feature>
<evidence type="ECO:0000313" key="2">
    <source>
        <dbReference type="EMBL" id="KAK4473862.1"/>
    </source>
</evidence>
<dbReference type="EMBL" id="JALJAT010000002">
    <property type="protein sequence ID" value="KAK4473862.1"/>
    <property type="molecule type" value="Genomic_DNA"/>
</dbReference>
<protein>
    <submittedName>
        <fullName evidence="2">Uncharacterized protein</fullName>
    </submittedName>
</protein>
<gene>
    <name evidence="2" type="ORF">MN116_003193</name>
</gene>
<feature type="compositionally biased region" description="Basic and acidic residues" evidence="1">
    <location>
        <begin position="148"/>
        <end position="159"/>
    </location>
</feature>
<comment type="caution">
    <text evidence="2">The sequence shown here is derived from an EMBL/GenBank/DDBJ whole genome shotgun (WGS) entry which is preliminary data.</text>
</comment>
<sequence>MGGRSGKFIVPRVEEKISDSPHEADTFEQVKASDNEQSVQLLNGVVTAGPDVPCIDEVLEPSNNAKIENGLKENFADENREQANGSIAATDALQNDVAKPLKKGNPISRILRRISRKGSNPKKHSTDRSNETPEDTNDENKQGQTTEAHPECTADRSLDSTDNPVLIAADNLVHDIILSATQTHLEETQVCEVEPCEAIHNHVETSHTQELLTEVETLHVSPCGNGSFVNGEAVTECTVKSEDVLMNGVPTYEVVNGVNSDNANDHINDSVIQSKLANLELANGHSEVNGFHSETGDSVKLVDDY</sequence>
<reference evidence="2" key="2">
    <citation type="journal article" date="2023" name="Infect Dis Poverty">
        <title>Chromosome-scale genome of the human blood fluke Schistosoma mekongi and its implications for public health.</title>
        <authorList>
            <person name="Zhou M."/>
            <person name="Xu L."/>
            <person name="Xu D."/>
            <person name="Chen W."/>
            <person name="Khan J."/>
            <person name="Hu Y."/>
            <person name="Huang H."/>
            <person name="Wei H."/>
            <person name="Zhang Y."/>
            <person name="Chusongsang P."/>
            <person name="Tanasarnprasert K."/>
            <person name="Hu X."/>
            <person name="Limpanont Y."/>
            <person name="Lv Z."/>
        </authorList>
    </citation>
    <scope>NUCLEOTIDE SEQUENCE</scope>
    <source>
        <strain evidence="2">LV_2022a</strain>
    </source>
</reference>
<name>A0AAE2D7C4_SCHME</name>
<organism evidence="2 3">
    <name type="scientific">Schistosoma mekongi</name>
    <name type="common">Parasitic worm</name>
    <dbReference type="NCBI Taxonomy" id="38744"/>
    <lineage>
        <taxon>Eukaryota</taxon>
        <taxon>Metazoa</taxon>
        <taxon>Spiralia</taxon>
        <taxon>Lophotrochozoa</taxon>
        <taxon>Platyhelminthes</taxon>
        <taxon>Trematoda</taxon>
        <taxon>Digenea</taxon>
        <taxon>Strigeidida</taxon>
        <taxon>Schistosomatoidea</taxon>
        <taxon>Schistosomatidae</taxon>
        <taxon>Schistosoma</taxon>
    </lineage>
</organism>
<accession>A0AAE2D7C4</accession>
<keyword evidence="3" id="KW-1185">Reference proteome</keyword>
<evidence type="ECO:0000256" key="1">
    <source>
        <dbReference type="SAM" id="MobiDB-lite"/>
    </source>
</evidence>
<evidence type="ECO:0000313" key="3">
    <source>
        <dbReference type="Proteomes" id="UP001292079"/>
    </source>
</evidence>
<feature type="region of interest" description="Disordered" evidence="1">
    <location>
        <begin position="97"/>
        <end position="159"/>
    </location>
</feature>
<dbReference type="AlphaFoldDB" id="A0AAE2D7C4"/>
<dbReference type="Proteomes" id="UP001292079">
    <property type="component" value="Unassembled WGS sequence"/>
</dbReference>
<proteinExistence type="predicted"/>